<keyword evidence="4" id="KW-1003">Cell membrane</keyword>
<reference evidence="11" key="1">
    <citation type="journal article" date="2021" name="PeerJ">
        <title>Extensive microbial diversity within the chicken gut microbiome revealed by metagenomics and culture.</title>
        <authorList>
            <person name="Gilroy R."/>
            <person name="Ravi A."/>
            <person name="Getino M."/>
            <person name="Pursley I."/>
            <person name="Horton D.L."/>
            <person name="Alikhan N.F."/>
            <person name="Baker D."/>
            <person name="Gharbi K."/>
            <person name="Hall N."/>
            <person name="Watson M."/>
            <person name="Adriaenssens E.M."/>
            <person name="Foster-Nyarko E."/>
            <person name="Jarju S."/>
            <person name="Secka A."/>
            <person name="Antonio M."/>
            <person name="Oren A."/>
            <person name="Chaudhuri R.R."/>
            <person name="La Ragione R."/>
            <person name="Hildebrand F."/>
            <person name="Pallen M.J."/>
        </authorList>
    </citation>
    <scope>NUCLEOTIDE SEQUENCE</scope>
    <source>
        <strain evidence="11">2189</strain>
    </source>
</reference>
<keyword evidence="3 9" id="KW-0813">Transport</keyword>
<comment type="similarity">
    <text evidence="2">Belongs to the binding-protein-dependent transport system permease family. MalFG subfamily.</text>
</comment>
<dbReference type="InterPro" id="IPR000515">
    <property type="entry name" value="MetI-like"/>
</dbReference>
<evidence type="ECO:0000256" key="4">
    <source>
        <dbReference type="ARBA" id="ARBA00022475"/>
    </source>
</evidence>
<feature type="transmembrane region" description="Helical" evidence="9">
    <location>
        <begin position="20"/>
        <end position="40"/>
    </location>
</feature>
<evidence type="ECO:0000313" key="11">
    <source>
        <dbReference type="EMBL" id="HIX50443.1"/>
    </source>
</evidence>
<name>A0A9D1W1G2_9FIRM</name>
<evidence type="ECO:0000259" key="10">
    <source>
        <dbReference type="PROSITE" id="PS50928"/>
    </source>
</evidence>
<dbReference type="Gene3D" id="1.10.3720.10">
    <property type="entry name" value="MetI-like"/>
    <property type="match status" value="1"/>
</dbReference>
<accession>A0A9D1W1G2</accession>
<protein>
    <submittedName>
        <fullName evidence="11">ABC transporter permease subunit</fullName>
    </submittedName>
</protein>
<dbReference type="CDD" id="cd06261">
    <property type="entry name" value="TM_PBP2"/>
    <property type="match status" value="1"/>
</dbReference>
<dbReference type="InterPro" id="IPR050901">
    <property type="entry name" value="BP-dep_ABC_trans_perm"/>
</dbReference>
<dbReference type="GO" id="GO:0005886">
    <property type="term" value="C:plasma membrane"/>
    <property type="evidence" value="ECO:0007669"/>
    <property type="project" value="UniProtKB-SubCell"/>
</dbReference>
<evidence type="ECO:0000256" key="3">
    <source>
        <dbReference type="ARBA" id="ARBA00022448"/>
    </source>
</evidence>
<feature type="transmembrane region" description="Helical" evidence="9">
    <location>
        <begin position="247"/>
        <end position="268"/>
    </location>
</feature>
<dbReference type="PANTHER" id="PTHR32243">
    <property type="entry name" value="MALTOSE TRANSPORT SYSTEM PERMEASE-RELATED"/>
    <property type="match status" value="1"/>
</dbReference>
<dbReference type="AlphaFoldDB" id="A0A9D1W1G2"/>
<dbReference type="EMBL" id="DXEW01000020">
    <property type="protein sequence ID" value="HIX50443.1"/>
    <property type="molecule type" value="Genomic_DNA"/>
</dbReference>
<sequence>MTNGKKLRLRPAAGIKTALIYLLVILVSFIFAFPCIWLVLSAFNAEGDLLTLEGFFPEVYSFDTFRRLFTEINKYDYPRWFGNTLFVAAISCVISTMLVIAVAYTMSRYRFKSRKAMMKATLILGIFPNFMNMTALFVIMTQLHLINNLWGLILLYSSGSTMGFLVQKGFFDTIPGSIYDAAILDGASDLRVFVSITLPLSKPMIVYTALTSFVWPWADFMLPSMLLVDKSSWTVAVGLNSLDDSEFSIFAAGSLFVAVPIVALYIALSKYLIQGGAAGAVKE</sequence>
<evidence type="ECO:0000256" key="6">
    <source>
        <dbReference type="ARBA" id="ARBA00022692"/>
    </source>
</evidence>
<comment type="subcellular location">
    <subcellularLocation>
        <location evidence="1 9">Cell membrane</location>
        <topology evidence="1 9">Multi-pass membrane protein</topology>
    </subcellularLocation>
</comment>
<keyword evidence="6 9" id="KW-0812">Transmembrane</keyword>
<reference evidence="11" key="2">
    <citation type="submission" date="2021-04" db="EMBL/GenBank/DDBJ databases">
        <authorList>
            <person name="Gilroy R."/>
        </authorList>
    </citation>
    <scope>NUCLEOTIDE SEQUENCE</scope>
    <source>
        <strain evidence="11">2189</strain>
    </source>
</reference>
<feature type="domain" description="ABC transmembrane type-1" evidence="10">
    <location>
        <begin position="81"/>
        <end position="268"/>
    </location>
</feature>
<feature type="transmembrane region" description="Helical" evidence="9">
    <location>
        <begin position="145"/>
        <end position="166"/>
    </location>
</feature>
<dbReference type="Proteomes" id="UP000886847">
    <property type="component" value="Unassembled WGS sequence"/>
</dbReference>
<proteinExistence type="inferred from homology"/>
<keyword evidence="5" id="KW-0762">Sugar transport</keyword>
<evidence type="ECO:0000256" key="1">
    <source>
        <dbReference type="ARBA" id="ARBA00004651"/>
    </source>
</evidence>
<evidence type="ECO:0000256" key="8">
    <source>
        <dbReference type="ARBA" id="ARBA00023136"/>
    </source>
</evidence>
<dbReference type="InterPro" id="IPR035906">
    <property type="entry name" value="MetI-like_sf"/>
</dbReference>
<dbReference type="SUPFAM" id="SSF161098">
    <property type="entry name" value="MetI-like"/>
    <property type="match status" value="1"/>
</dbReference>
<gene>
    <name evidence="11" type="ORF">H9851_04100</name>
</gene>
<evidence type="ECO:0000313" key="12">
    <source>
        <dbReference type="Proteomes" id="UP000886847"/>
    </source>
</evidence>
<dbReference type="PANTHER" id="PTHR32243:SF50">
    <property type="entry name" value="MALTOSE_MALTODEXTRIN TRANSPORT SYSTEM PERMEASE PROTEIN MALG"/>
    <property type="match status" value="1"/>
</dbReference>
<evidence type="ECO:0000256" key="9">
    <source>
        <dbReference type="RuleBase" id="RU363032"/>
    </source>
</evidence>
<dbReference type="GO" id="GO:0055085">
    <property type="term" value="P:transmembrane transport"/>
    <property type="evidence" value="ECO:0007669"/>
    <property type="project" value="InterPro"/>
</dbReference>
<feature type="transmembrane region" description="Helical" evidence="9">
    <location>
        <begin position="116"/>
        <end position="139"/>
    </location>
</feature>
<evidence type="ECO:0000256" key="7">
    <source>
        <dbReference type="ARBA" id="ARBA00022989"/>
    </source>
</evidence>
<keyword evidence="7 9" id="KW-1133">Transmembrane helix</keyword>
<dbReference type="PROSITE" id="PS50928">
    <property type="entry name" value="ABC_TM1"/>
    <property type="match status" value="1"/>
</dbReference>
<organism evidence="11 12">
    <name type="scientific">Candidatus Borkfalkia faecavium</name>
    <dbReference type="NCBI Taxonomy" id="2838508"/>
    <lineage>
        <taxon>Bacteria</taxon>
        <taxon>Bacillati</taxon>
        <taxon>Bacillota</taxon>
        <taxon>Clostridia</taxon>
        <taxon>Christensenellales</taxon>
        <taxon>Christensenellaceae</taxon>
        <taxon>Candidatus Borkfalkia</taxon>
    </lineage>
</organism>
<feature type="transmembrane region" description="Helical" evidence="9">
    <location>
        <begin position="80"/>
        <end position="104"/>
    </location>
</feature>
<evidence type="ECO:0000256" key="2">
    <source>
        <dbReference type="ARBA" id="ARBA00009047"/>
    </source>
</evidence>
<dbReference type="Pfam" id="PF00528">
    <property type="entry name" value="BPD_transp_1"/>
    <property type="match status" value="1"/>
</dbReference>
<comment type="caution">
    <text evidence="11">The sequence shown here is derived from an EMBL/GenBank/DDBJ whole genome shotgun (WGS) entry which is preliminary data.</text>
</comment>
<evidence type="ECO:0000256" key="5">
    <source>
        <dbReference type="ARBA" id="ARBA00022597"/>
    </source>
</evidence>
<keyword evidence="8 9" id="KW-0472">Membrane</keyword>